<dbReference type="AlphaFoldDB" id="A0A0S2HZ48"/>
<proteinExistence type="predicted"/>
<gene>
    <name evidence="1" type="ORF">L21SP5_01677</name>
</gene>
<dbReference type="KEGG" id="blq:L21SP5_01677"/>
<reference evidence="1 2" key="1">
    <citation type="submission" date="2015-11" db="EMBL/GenBank/DDBJ databases">
        <title>Description and complete genome sequence of a novel strain predominating in hypersaline microbial mats and representing a new family of the Bacteriodetes phylum.</title>
        <authorList>
            <person name="Spring S."/>
            <person name="Bunk B."/>
            <person name="Sproer C."/>
            <person name="Klenk H.-P."/>
        </authorList>
    </citation>
    <scope>NUCLEOTIDE SEQUENCE [LARGE SCALE GENOMIC DNA]</scope>
    <source>
        <strain evidence="1 2">L21-Spi-D4</strain>
    </source>
</reference>
<organism evidence="1 2">
    <name type="scientific">Salinivirga cyanobacteriivorans</name>
    <dbReference type="NCBI Taxonomy" id="1307839"/>
    <lineage>
        <taxon>Bacteria</taxon>
        <taxon>Pseudomonadati</taxon>
        <taxon>Bacteroidota</taxon>
        <taxon>Bacteroidia</taxon>
        <taxon>Bacteroidales</taxon>
        <taxon>Salinivirgaceae</taxon>
        <taxon>Salinivirga</taxon>
    </lineage>
</organism>
<dbReference type="EMBL" id="CP013118">
    <property type="protein sequence ID" value="ALO15320.1"/>
    <property type="molecule type" value="Genomic_DNA"/>
</dbReference>
<dbReference type="Proteomes" id="UP000064893">
    <property type="component" value="Chromosome"/>
</dbReference>
<dbReference type="OrthoDB" id="1043604at2"/>
<dbReference type="Gene3D" id="3.10.450.410">
    <property type="match status" value="1"/>
</dbReference>
<keyword evidence="2" id="KW-1185">Reference proteome</keyword>
<protein>
    <recommendedName>
        <fullName evidence="3">DUF4348 domain-containing protein</fullName>
    </recommendedName>
</protein>
<accession>A0A0S2HZ48</accession>
<evidence type="ECO:0000313" key="1">
    <source>
        <dbReference type="EMBL" id="ALO15320.1"/>
    </source>
</evidence>
<dbReference type="PROSITE" id="PS51257">
    <property type="entry name" value="PROKAR_LIPOPROTEIN"/>
    <property type="match status" value="1"/>
</dbReference>
<name>A0A0S2HZ48_9BACT</name>
<dbReference type="RefSeq" id="WP_057952787.1">
    <property type="nucleotide sequence ID" value="NZ_CP013118.1"/>
</dbReference>
<evidence type="ECO:0000313" key="2">
    <source>
        <dbReference type="Proteomes" id="UP000064893"/>
    </source>
</evidence>
<sequence length="147" mass="18127">MLFNTRTSSIIKIFLILFVFTSCGIRNNYNKPENFKRFHRKFYRDTVFHYSRINYPLKIYERASITRDYPKGDTRPRNKLYSYTQKTLPRAVISFKKYPEEYELHINSLNEKKVEKIYSPRFGYEETRFFILKNNRWYMDSIRILND</sequence>
<evidence type="ECO:0008006" key="3">
    <source>
        <dbReference type="Google" id="ProtNLM"/>
    </source>
</evidence>